<proteinExistence type="predicted"/>
<organism evidence="1 2">
    <name type="scientific">Leptospira ognonensis</name>
    <dbReference type="NCBI Taxonomy" id="2484945"/>
    <lineage>
        <taxon>Bacteria</taxon>
        <taxon>Pseudomonadati</taxon>
        <taxon>Spirochaetota</taxon>
        <taxon>Spirochaetia</taxon>
        <taxon>Leptospirales</taxon>
        <taxon>Leptospiraceae</taxon>
        <taxon>Leptospira</taxon>
    </lineage>
</organism>
<accession>A0A4R9JVA9</accession>
<reference evidence="1" key="1">
    <citation type="journal article" date="2019" name="PLoS Negl. Trop. Dis.">
        <title>Revisiting the worldwide diversity of Leptospira species in the environment.</title>
        <authorList>
            <person name="Vincent A.T."/>
            <person name="Schiettekatte O."/>
            <person name="Bourhy P."/>
            <person name="Veyrier F.J."/>
            <person name="Picardeau M."/>
        </authorList>
    </citation>
    <scope>NUCLEOTIDE SEQUENCE [LARGE SCALE GENOMIC DNA]</scope>
    <source>
        <strain evidence="1">201702476</strain>
    </source>
</reference>
<gene>
    <name evidence="1" type="ORF">EHQ58_18545</name>
</gene>
<evidence type="ECO:0000313" key="1">
    <source>
        <dbReference type="EMBL" id="TGL55337.1"/>
    </source>
</evidence>
<dbReference type="OrthoDB" id="646919at2"/>
<name>A0A4R9JVA9_9LEPT</name>
<protein>
    <submittedName>
        <fullName evidence="1">Uncharacterized protein</fullName>
    </submittedName>
</protein>
<dbReference type="EMBL" id="RQGD01000058">
    <property type="protein sequence ID" value="TGL55337.1"/>
    <property type="molecule type" value="Genomic_DNA"/>
</dbReference>
<evidence type="ECO:0000313" key="2">
    <source>
        <dbReference type="Proteomes" id="UP000297693"/>
    </source>
</evidence>
<dbReference type="Proteomes" id="UP000297693">
    <property type="component" value="Unassembled WGS sequence"/>
</dbReference>
<keyword evidence="2" id="KW-1185">Reference proteome</keyword>
<dbReference type="AlphaFoldDB" id="A0A4R9JVA9"/>
<sequence>MNWLNTKYKCFLFLGDPSENNLWEFSNWDKFSTKISSFLDNDINSLTVRVSQISLKDNKYLKFGRLKLDNRSNAKWTHNSPFTKELSDEWLFESGEGWLPSWTKCQNLDKSPDFFFSIINEKSHRLTRPVTFNPILLMSFSLEKYSQESILNLILSLKEDTKPILIVEQERYWGIQSGTGFTYAMNDLTLTHLFKKDQHGKPIDLGNFEEEWRLFKS</sequence>
<dbReference type="RefSeq" id="WP_135625567.1">
    <property type="nucleotide sequence ID" value="NZ_RQGD01000058.1"/>
</dbReference>
<comment type="caution">
    <text evidence="1">The sequence shown here is derived from an EMBL/GenBank/DDBJ whole genome shotgun (WGS) entry which is preliminary data.</text>
</comment>